<evidence type="ECO:0000313" key="10">
    <source>
        <dbReference type="Proteomes" id="UP000663505"/>
    </source>
</evidence>
<sequence>MHCTAAECTEKFCEFGCLREHEVAIRNLVYHITHNSNEVDDITQEVFMKAYQSLASFRGGSFRAYLARIARNHCYDMLRRKRVRPETLLGDMTVEEWPGVDDGPEDLLLNKEMAGEIQQLLNQLSDVDREIIVLRHLSEFSYDEIAETMGMRPGAVRTRISRARQKMLELVEGRGQGEASAISPGMGLPRR</sequence>
<gene>
    <name evidence="9" type="ORF">JZ786_09110</name>
</gene>
<organism evidence="9 10">
    <name type="scientific">Alicyclobacillus mengziensis</name>
    <dbReference type="NCBI Taxonomy" id="2931921"/>
    <lineage>
        <taxon>Bacteria</taxon>
        <taxon>Bacillati</taxon>
        <taxon>Bacillota</taxon>
        <taxon>Bacilli</taxon>
        <taxon>Bacillales</taxon>
        <taxon>Alicyclobacillaceae</taxon>
        <taxon>Alicyclobacillus</taxon>
    </lineage>
</organism>
<dbReference type="InterPro" id="IPR007627">
    <property type="entry name" value="RNA_pol_sigma70_r2"/>
</dbReference>
<dbReference type="InterPro" id="IPR013324">
    <property type="entry name" value="RNA_pol_sigma_r3/r4-like"/>
</dbReference>
<dbReference type="CDD" id="cd06171">
    <property type="entry name" value="Sigma70_r4"/>
    <property type="match status" value="1"/>
</dbReference>
<dbReference type="GO" id="GO:0006950">
    <property type="term" value="P:response to stress"/>
    <property type="evidence" value="ECO:0007669"/>
    <property type="project" value="UniProtKB-ARBA"/>
</dbReference>
<dbReference type="InterPro" id="IPR014284">
    <property type="entry name" value="RNA_pol_sigma-70_dom"/>
</dbReference>
<evidence type="ECO:0000256" key="2">
    <source>
        <dbReference type="ARBA" id="ARBA00023015"/>
    </source>
</evidence>
<evidence type="ECO:0000256" key="5">
    <source>
        <dbReference type="ARBA" id="ARBA00023163"/>
    </source>
</evidence>
<feature type="domain" description="RNA polymerase sigma-70 region 2" evidence="7">
    <location>
        <begin position="19"/>
        <end position="82"/>
    </location>
</feature>
<dbReference type="AlphaFoldDB" id="A0A9X7W2N8"/>
<evidence type="ECO:0000256" key="3">
    <source>
        <dbReference type="ARBA" id="ARBA00023082"/>
    </source>
</evidence>
<dbReference type="PANTHER" id="PTHR43133">
    <property type="entry name" value="RNA POLYMERASE ECF-TYPE SIGMA FACTO"/>
    <property type="match status" value="1"/>
</dbReference>
<dbReference type="InterPro" id="IPR013249">
    <property type="entry name" value="RNA_pol_sigma70_r4_t2"/>
</dbReference>
<keyword evidence="2 6" id="KW-0805">Transcription regulation</keyword>
<protein>
    <recommendedName>
        <fullName evidence="6">RNA polymerase sigma factor</fullName>
    </recommendedName>
</protein>
<dbReference type="GO" id="GO:0003677">
    <property type="term" value="F:DNA binding"/>
    <property type="evidence" value="ECO:0007669"/>
    <property type="project" value="UniProtKB-KW"/>
</dbReference>
<keyword evidence="5 6" id="KW-0804">Transcription</keyword>
<dbReference type="SUPFAM" id="SSF88659">
    <property type="entry name" value="Sigma3 and sigma4 domains of RNA polymerase sigma factors"/>
    <property type="match status" value="1"/>
</dbReference>
<dbReference type="Gene3D" id="1.10.10.10">
    <property type="entry name" value="Winged helix-like DNA-binding domain superfamily/Winged helix DNA-binding domain"/>
    <property type="match status" value="1"/>
</dbReference>
<reference evidence="9 10" key="1">
    <citation type="submission" date="2021-02" db="EMBL/GenBank/DDBJ databases">
        <title>Alicyclobacillus curvatus sp. nov. and Alicyclobacillus mengziensis sp. nov., two acidophilic bacteria isolated from acid mine drainage.</title>
        <authorList>
            <person name="Huang Y."/>
        </authorList>
    </citation>
    <scope>NUCLEOTIDE SEQUENCE [LARGE SCALE GENOMIC DNA]</scope>
    <source>
        <strain evidence="9 10">S30H14</strain>
    </source>
</reference>
<feature type="domain" description="RNA polymerase sigma factor 70 region 4 type 2" evidence="8">
    <location>
        <begin position="116"/>
        <end position="167"/>
    </location>
</feature>
<comment type="similarity">
    <text evidence="1 6">Belongs to the sigma-70 factor family. ECF subfamily.</text>
</comment>
<proteinExistence type="inferred from homology"/>
<keyword evidence="10" id="KW-1185">Reference proteome</keyword>
<dbReference type="GO" id="GO:0016987">
    <property type="term" value="F:sigma factor activity"/>
    <property type="evidence" value="ECO:0007669"/>
    <property type="project" value="UniProtKB-KW"/>
</dbReference>
<keyword evidence="3 6" id="KW-0731">Sigma factor</keyword>
<dbReference type="Proteomes" id="UP000663505">
    <property type="component" value="Chromosome"/>
</dbReference>
<dbReference type="InterPro" id="IPR036388">
    <property type="entry name" value="WH-like_DNA-bd_sf"/>
</dbReference>
<evidence type="ECO:0000259" key="8">
    <source>
        <dbReference type="Pfam" id="PF08281"/>
    </source>
</evidence>
<dbReference type="Pfam" id="PF04542">
    <property type="entry name" value="Sigma70_r2"/>
    <property type="match status" value="1"/>
</dbReference>
<accession>A0A9X7W2N8</accession>
<dbReference type="InterPro" id="IPR039425">
    <property type="entry name" value="RNA_pol_sigma-70-like"/>
</dbReference>
<keyword evidence="4 6" id="KW-0238">DNA-binding</keyword>
<dbReference type="EMBL" id="CP071182">
    <property type="protein sequence ID" value="QSO49062.1"/>
    <property type="molecule type" value="Genomic_DNA"/>
</dbReference>
<dbReference type="NCBIfam" id="TIGR02937">
    <property type="entry name" value="sigma70-ECF"/>
    <property type="match status" value="1"/>
</dbReference>
<dbReference type="GO" id="GO:0006352">
    <property type="term" value="P:DNA-templated transcription initiation"/>
    <property type="evidence" value="ECO:0007669"/>
    <property type="project" value="InterPro"/>
</dbReference>
<dbReference type="RefSeq" id="WP_206658376.1">
    <property type="nucleotide sequence ID" value="NZ_CP071182.1"/>
</dbReference>
<dbReference type="InterPro" id="IPR013325">
    <property type="entry name" value="RNA_pol_sigma_r2"/>
</dbReference>
<dbReference type="Gene3D" id="1.10.1740.10">
    <property type="match status" value="1"/>
</dbReference>
<evidence type="ECO:0000256" key="6">
    <source>
        <dbReference type="RuleBase" id="RU000716"/>
    </source>
</evidence>
<dbReference type="KEGG" id="afx:JZ786_09110"/>
<evidence type="ECO:0000259" key="7">
    <source>
        <dbReference type="Pfam" id="PF04542"/>
    </source>
</evidence>
<dbReference type="Pfam" id="PF08281">
    <property type="entry name" value="Sigma70_r4_2"/>
    <property type="match status" value="1"/>
</dbReference>
<evidence type="ECO:0000256" key="4">
    <source>
        <dbReference type="ARBA" id="ARBA00023125"/>
    </source>
</evidence>
<name>A0A9X7W2N8_9BACL</name>
<dbReference type="PANTHER" id="PTHR43133:SF8">
    <property type="entry name" value="RNA POLYMERASE SIGMA FACTOR HI_1459-RELATED"/>
    <property type="match status" value="1"/>
</dbReference>
<dbReference type="PROSITE" id="PS01063">
    <property type="entry name" value="SIGMA70_ECF"/>
    <property type="match status" value="1"/>
</dbReference>
<dbReference type="SUPFAM" id="SSF88946">
    <property type="entry name" value="Sigma2 domain of RNA polymerase sigma factors"/>
    <property type="match status" value="1"/>
</dbReference>
<dbReference type="InterPro" id="IPR000838">
    <property type="entry name" value="RNA_pol_sigma70_ECF_CS"/>
</dbReference>
<evidence type="ECO:0000313" key="9">
    <source>
        <dbReference type="EMBL" id="QSO49062.1"/>
    </source>
</evidence>
<evidence type="ECO:0000256" key="1">
    <source>
        <dbReference type="ARBA" id="ARBA00010641"/>
    </source>
</evidence>